<dbReference type="GO" id="GO:0043489">
    <property type="term" value="P:RNA stabilization"/>
    <property type="evidence" value="ECO:0007669"/>
    <property type="project" value="TreeGrafter"/>
</dbReference>
<dbReference type="EMBL" id="RBNJ01006372">
    <property type="protein sequence ID" value="RUS28625.1"/>
    <property type="molecule type" value="Genomic_DNA"/>
</dbReference>
<comment type="caution">
    <text evidence="2">The sequence shown here is derived from an EMBL/GenBank/DDBJ whole genome shotgun (WGS) entry which is preliminary data.</text>
</comment>
<dbReference type="AlphaFoldDB" id="A0A433QFM4"/>
<dbReference type="PANTHER" id="PTHR15838:SF1">
    <property type="entry name" value="ZINC FINGER CCHC DOMAIN-CONTAINING PROTEIN 17"/>
    <property type="match status" value="1"/>
</dbReference>
<dbReference type="Gene3D" id="2.40.50.140">
    <property type="entry name" value="Nucleic acid-binding proteins"/>
    <property type="match status" value="1"/>
</dbReference>
<dbReference type="InterPro" id="IPR012340">
    <property type="entry name" value="NA-bd_OB-fold"/>
</dbReference>
<gene>
    <name evidence="2" type="ORF">BC938DRAFT_481660</name>
</gene>
<evidence type="ECO:0000256" key="1">
    <source>
        <dbReference type="SAM" id="MobiDB-lite"/>
    </source>
</evidence>
<organism evidence="2 3">
    <name type="scientific">Jimgerdemannia flammicorona</name>
    <dbReference type="NCBI Taxonomy" id="994334"/>
    <lineage>
        <taxon>Eukaryota</taxon>
        <taxon>Fungi</taxon>
        <taxon>Fungi incertae sedis</taxon>
        <taxon>Mucoromycota</taxon>
        <taxon>Mucoromycotina</taxon>
        <taxon>Endogonomycetes</taxon>
        <taxon>Endogonales</taxon>
        <taxon>Endogonaceae</taxon>
        <taxon>Jimgerdemannia</taxon>
    </lineage>
</organism>
<dbReference type="PANTHER" id="PTHR15838">
    <property type="entry name" value="NUCLEOLAR PROTEIN OF 40 KDA"/>
    <property type="match status" value="1"/>
</dbReference>
<dbReference type="SUPFAM" id="SSF50249">
    <property type="entry name" value="Nucleic acid-binding proteins"/>
    <property type="match status" value="1"/>
</dbReference>
<dbReference type="Proteomes" id="UP000274822">
    <property type="component" value="Unassembled WGS sequence"/>
</dbReference>
<proteinExistence type="predicted"/>
<feature type="compositionally biased region" description="Polar residues" evidence="1">
    <location>
        <begin position="1"/>
        <end position="15"/>
    </location>
</feature>
<evidence type="ECO:0000313" key="3">
    <source>
        <dbReference type="Proteomes" id="UP000274822"/>
    </source>
</evidence>
<evidence type="ECO:0000313" key="2">
    <source>
        <dbReference type="EMBL" id="RUS28625.1"/>
    </source>
</evidence>
<sequence>MTASKSHTLANSTNMPKLASQEDAFRNFRSGSATSNTSDTSLPKLFSIHHAKVTRVEVFGAFVEIQGFTRMRNGLVHKSHLSKHYTKEV</sequence>
<name>A0A433QFM4_9FUNG</name>
<protein>
    <submittedName>
        <fullName evidence="2">Uncharacterized protein</fullName>
    </submittedName>
</protein>
<feature type="region of interest" description="Disordered" evidence="1">
    <location>
        <begin position="1"/>
        <end position="40"/>
    </location>
</feature>
<feature type="compositionally biased region" description="Polar residues" evidence="1">
    <location>
        <begin position="29"/>
        <end position="40"/>
    </location>
</feature>
<keyword evidence="3" id="KW-1185">Reference proteome</keyword>
<dbReference type="GO" id="GO:0003723">
    <property type="term" value="F:RNA binding"/>
    <property type="evidence" value="ECO:0007669"/>
    <property type="project" value="TreeGrafter"/>
</dbReference>
<accession>A0A433QFM4</accession>
<reference evidence="2 3" key="1">
    <citation type="journal article" date="2018" name="New Phytol.">
        <title>Phylogenomics of Endogonaceae and evolution of mycorrhizas within Mucoromycota.</title>
        <authorList>
            <person name="Chang Y."/>
            <person name="Desiro A."/>
            <person name="Na H."/>
            <person name="Sandor L."/>
            <person name="Lipzen A."/>
            <person name="Clum A."/>
            <person name="Barry K."/>
            <person name="Grigoriev I.V."/>
            <person name="Martin F.M."/>
            <person name="Stajich J.E."/>
            <person name="Smith M.E."/>
            <person name="Bonito G."/>
            <person name="Spatafora J.W."/>
        </authorList>
    </citation>
    <scope>NUCLEOTIDE SEQUENCE [LARGE SCALE GENOMIC DNA]</scope>
    <source>
        <strain evidence="2 3">AD002</strain>
    </source>
</reference>